<dbReference type="GO" id="GO:0016740">
    <property type="term" value="F:transferase activity"/>
    <property type="evidence" value="ECO:0007669"/>
    <property type="project" value="UniProtKB-KW"/>
</dbReference>
<dbReference type="NCBIfam" id="NF007156">
    <property type="entry name" value="PRK09591.1"/>
    <property type="match status" value="1"/>
</dbReference>
<dbReference type="CDD" id="cd00215">
    <property type="entry name" value="PTS_IIA_lac"/>
    <property type="match status" value="1"/>
</dbReference>
<keyword evidence="6" id="KW-0460">Magnesium</keyword>
<feature type="modified residue" description="Phosphohistidine; by HPr" evidence="7">
    <location>
        <position position="78"/>
    </location>
</feature>
<dbReference type="PANTHER" id="PTHR34382">
    <property type="entry name" value="PTS SYSTEM N,N'-DIACETYLCHITOBIOSE-SPECIFIC EIIA COMPONENT"/>
    <property type="match status" value="1"/>
</dbReference>
<dbReference type="EMBL" id="VBSP01000034">
    <property type="protein sequence ID" value="TLQ40197.1"/>
    <property type="molecule type" value="Genomic_DNA"/>
</dbReference>
<dbReference type="Pfam" id="PF02255">
    <property type="entry name" value="PTS_IIA"/>
    <property type="match status" value="1"/>
</dbReference>
<dbReference type="PROSITE" id="PS51095">
    <property type="entry name" value="PTS_EIIA_TYPE_3"/>
    <property type="match status" value="1"/>
</dbReference>
<keyword evidence="4" id="KW-0598">Phosphotransferase system</keyword>
<accession>A0A5R9DUT1</accession>
<keyword evidence="2" id="KW-0762">Sugar transport</keyword>
<keyword evidence="3" id="KW-0808">Transferase</keyword>
<dbReference type="Proteomes" id="UP000306420">
    <property type="component" value="Unassembled WGS sequence"/>
</dbReference>
<name>A0A5R9DUT1_9LACT</name>
<dbReference type="InterPro" id="IPR036542">
    <property type="entry name" value="PTS_IIA_lac/cel_sf"/>
</dbReference>
<comment type="caution">
    <text evidence="8">The sequence shown here is derived from an EMBL/GenBank/DDBJ whole genome shotgun (WGS) entry which is preliminary data.</text>
</comment>
<dbReference type="RefSeq" id="WP_138405031.1">
    <property type="nucleotide sequence ID" value="NZ_VBSP01000034.1"/>
</dbReference>
<dbReference type="AlphaFoldDB" id="A0A5R9DUT1"/>
<dbReference type="PANTHER" id="PTHR34382:SF7">
    <property type="entry name" value="PTS SYSTEM N,N'-DIACETYLCHITOBIOSE-SPECIFIC EIIA COMPONENT"/>
    <property type="match status" value="1"/>
</dbReference>
<reference evidence="8 9" key="1">
    <citation type="submission" date="2019-05" db="EMBL/GenBank/DDBJ databases">
        <title>The metagenome of a microbial culture collection derived from dairy environment covers the genomic content of the human microbiome.</title>
        <authorList>
            <person name="Roder T."/>
            <person name="Wuthrich D."/>
            <person name="Sattari Z."/>
            <person name="Von Ah U."/>
            <person name="Bar C."/>
            <person name="Ronchi F."/>
            <person name="Macpherson A.J."/>
            <person name="Ganal-Vonarburg S.C."/>
            <person name="Bruggmann R."/>
            <person name="Vergeres G."/>
        </authorList>
    </citation>
    <scope>NUCLEOTIDE SEQUENCE [LARGE SCALE GENOMIC DNA]</scope>
    <source>
        <strain evidence="8 9">FAM 24227</strain>
    </source>
</reference>
<dbReference type="GO" id="GO:0046872">
    <property type="term" value="F:metal ion binding"/>
    <property type="evidence" value="ECO:0007669"/>
    <property type="project" value="UniProtKB-KW"/>
</dbReference>
<proteinExistence type="predicted"/>
<evidence type="ECO:0000256" key="1">
    <source>
        <dbReference type="ARBA" id="ARBA00022448"/>
    </source>
</evidence>
<gene>
    <name evidence="8" type="ORF">FEZ33_08880</name>
</gene>
<comment type="cofactor">
    <cofactor evidence="6">
        <name>Mg(2+)</name>
        <dbReference type="ChEBI" id="CHEBI:18420"/>
    </cofactor>
    <text evidence="6">Binds 1 Mg(2+) ion per trimer.</text>
</comment>
<dbReference type="SUPFAM" id="SSF46973">
    <property type="entry name" value="Enzyme IIa from lactose specific PTS, IIa-lac"/>
    <property type="match status" value="1"/>
</dbReference>
<evidence type="ECO:0000256" key="5">
    <source>
        <dbReference type="PIRSR" id="PIRSR000699-1"/>
    </source>
</evidence>
<protein>
    <submittedName>
        <fullName evidence="8">PTS cellobiose transporter subunit IIA</fullName>
    </submittedName>
</protein>
<evidence type="ECO:0000256" key="6">
    <source>
        <dbReference type="PIRSR" id="PIRSR000699-2"/>
    </source>
</evidence>
<evidence type="ECO:0000256" key="3">
    <source>
        <dbReference type="ARBA" id="ARBA00022679"/>
    </source>
</evidence>
<evidence type="ECO:0000313" key="8">
    <source>
        <dbReference type="EMBL" id="TLQ40197.1"/>
    </source>
</evidence>
<keyword evidence="1" id="KW-0813">Transport</keyword>
<feature type="active site" description="Tele-phosphohistidine intermediate" evidence="5">
    <location>
        <position position="78"/>
    </location>
</feature>
<dbReference type="PIRSF" id="PIRSF000699">
    <property type="entry name" value="PTS_IILac_III"/>
    <property type="match status" value="1"/>
</dbReference>
<evidence type="ECO:0000313" key="9">
    <source>
        <dbReference type="Proteomes" id="UP000306420"/>
    </source>
</evidence>
<dbReference type="OrthoDB" id="350602at2"/>
<organism evidence="8 9">
    <name type="scientific">Ruoffia tabacinasalis</name>
    <dbReference type="NCBI Taxonomy" id="87458"/>
    <lineage>
        <taxon>Bacteria</taxon>
        <taxon>Bacillati</taxon>
        <taxon>Bacillota</taxon>
        <taxon>Bacilli</taxon>
        <taxon>Lactobacillales</taxon>
        <taxon>Aerococcaceae</taxon>
        <taxon>Ruoffia</taxon>
    </lineage>
</organism>
<dbReference type="InterPro" id="IPR003188">
    <property type="entry name" value="PTS_IIA_lac/cel"/>
</dbReference>
<evidence type="ECO:0000256" key="4">
    <source>
        <dbReference type="ARBA" id="ARBA00022683"/>
    </source>
</evidence>
<sequence>MNAEQLQTAAFEIILSSGNGRTLTHEAFKLMREGKHSEAEAKLEEANGAFVEAHNAQTELLHAYANGEELVMEIIMIHAQDHLMTGMTLREVAIEMLELYKRVG</sequence>
<evidence type="ECO:0000256" key="2">
    <source>
        <dbReference type="ARBA" id="ARBA00022597"/>
    </source>
</evidence>
<evidence type="ECO:0000256" key="7">
    <source>
        <dbReference type="PROSITE-ProRule" id="PRU00418"/>
    </source>
</evidence>
<dbReference type="Gene3D" id="1.20.58.80">
    <property type="entry name" value="Phosphotransferase system, lactose/cellobiose-type IIA subunit"/>
    <property type="match status" value="1"/>
</dbReference>
<keyword evidence="6" id="KW-0479">Metal-binding</keyword>
<feature type="binding site" evidence="6">
    <location>
        <position position="81"/>
    </location>
    <ligand>
        <name>Mg(2+)</name>
        <dbReference type="ChEBI" id="CHEBI:18420"/>
        <note>ligand shared between all trimeric partners</note>
    </ligand>
</feature>
<dbReference type="GO" id="GO:0009401">
    <property type="term" value="P:phosphoenolpyruvate-dependent sugar phosphotransferase system"/>
    <property type="evidence" value="ECO:0007669"/>
    <property type="project" value="UniProtKB-KW"/>
</dbReference>